<name>A0ABP3JL76_9ACTN</name>
<dbReference type="PROSITE" id="PS51819">
    <property type="entry name" value="VOC"/>
    <property type="match status" value="1"/>
</dbReference>
<dbReference type="InterPro" id="IPR029068">
    <property type="entry name" value="Glyas_Bleomycin-R_OHBP_Dase"/>
</dbReference>
<dbReference type="EMBL" id="BAAABY010000013">
    <property type="protein sequence ID" value="GAA0455228.1"/>
    <property type="molecule type" value="Genomic_DNA"/>
</dbReference>
<feature type="region of interest" description="Disordered" evidence="1">
    <location>
        <begin position="32"/>
        <end position="54"/>
    </location>
</feature>
<evidence type="ECO:0000313" key="4">
    <source>
        <dbReference type="Proteomes" id="UP001500909"/>
    </source>
</evidence>
<keyword evidence="4" id="KW-1185">Reference proteome</keyword>
<feature type="compositionally biased region" description="Basic and acidic residues" evidence="1">
    <location>
        <begin position="37"/>
        <end position="51"/>
    </location>
</feature>
<dbReference type="Proteomes" id="UP001500909">
    <property type="component" value="Unassembled WGS sequence"/>
</dbReference>
<dbReference type="Gene3D" id="3.10.180.10">
    <property type="entry name" value="2,3-Dihydroxybiphenyl 1,2-Dioxygenase, domain 1"/>
    <property type="match status" value="1"/>
</dbReference>
<comment type="caution">
    <text evidence="3">The sequence shown here is derived from an EMBL/GenBank/DDBJ whole genome shotgun (WGS) entry which is preliminary data.</text>
</comment>
<evidence type="ECO:0000256" key="1">
    <source>
        <dbReference type="SAM" id="MobiDB-lite"/>
    </source>
</evidence>
<protein>
    <recommendedName>
        <fullName evidence="2">VOC domain-containing protein</fullName>
    </recommendedName>
</protein>
<proteinExistence type="predicted"/>
<reference evidence="4" key="1">
    <citation type="journal article" date="2019" name="Int. J. Syst. Evol. Microbiol.">
        <title>The Global Catalogue of Microorganisms (GCM) 10K type strain sequencing project: providing services to taxonomists for standard genome sequencing and annotation.</title>
        <authorList>
            <consortium name="The Broad Institute Genomics Platform"/>
            <consortium name="The Broad Institute Genome Sequencing Center for Infectious Disease"/>
            <person name="Wu L."/>
            <person name="Ma J."/>
        </authorList>
    </citation>
    <scope>NUCLEOTIDE SEQUENCE [LARGE SCALE GENOMIC DNA]</scope>
    <source>
        <strain evidence="4">JCM 4805</strain>
    </source>
</reference>
<dbReference type="InterPro" id="IPR004360">
    <property type="entry name" value="Glyas_Fos-R_dOase_dom"/>
</dbReference>
<dbReference type="PANTHER" id="PTHR36503:SF3">
    <property type="entry name" value="BLR0126 PROTEIN"/>
    <property type="match status" value="1"/>
</dbReference>
<dbReference type="InterPro" id="IPR037523">
    <property type="entry name" value="VOC_core"/>
</dbReference>
<evidence type="ECO:0000259" key="2">
    <source>
        <dbReference type="PROSITE" id="PS51819"/>
    </source>
</evidence>
<dbReference type="SUPFAM" id="SSF54593">
    <property type="entry name" value="Glyoxalase/Bleomycin resistance protein/Dihydroxybiphenyl dioxygenase"/>
    <property type="match status" value="1"/>
</dbReference>
<sequence length="184" mass="19659">MPVRPLETAQCPHECTARGTSDSFKTAVAAPSYARPMTDRTTAHHTSESPAERSVPAPRFAAIGLVTADMAASLAFYRRLGLDIPAEADSAPHAEAQLPGGLRLMWDTYETVRSFAPDWTPAHGNSPGLAFECAAPAAVDALYAELTGVGYRGEKKPWDAVWGQRYAVVLDPDGHGVDLFAPLP</sequence>
<feature type="domain" description="VOC" evidence="2">
    <location>
        <begin position="59"/>
        <end position="182"/>
    </location>
</feature>
<gene>
    <name evidence="3" type="ORF">GCM10010361_19080</name>
</gene>
<dbReference type="PANTHER" id="PTHR36503">
    <property type="entry name" value="BLR2520 PROTEIN"/>
    <property type="match status" value="1"/>
</dbReference>
<accession>A0ABP3JL76</accession>
<organism evidence="3 4">
    <name type="scientific">Streptomyces olivaceiscleroticus</name>
    <dbReference type="NCBI Taxonomy" id="68245"/>
    <lineage>
        <taxon>Bacteria</taxon>
        <taxon>Bacillati</taxon>
        <taxon>Actinomycetota</taxon>
        <taxon>Actinomycetes</taxon>
        <taxon>Kitasatosporales</taxon>
        <taxon>Streptomycetaceae</taxon>
        <taxon>Streptomyces</taxon>
    </lineage>
</organism>
<dbReference type="Pfam" id="PF00903">
    <property type="entry name" value="Glyoxalase"/>
    <property type="match status" value="1"/>
</dbReference>
<evidence type="ECO:0000313" key="3">
    <source>
        <dbReference type="EMBL" id="GAA0455228.1"/>
    </source>
</evidence>